<evidence type="ECO:0000313" key="2">
    <source>
        <dbReference type="EMBL" id="MDQ0369473.1"/>
    </source>
</evidence>
<protein>
    <submittedName>
        <fullName evidence="2">Uncharacterized protein</fullName>
    </submittedName>
</protein>
<evidence type="ECO:0000256" key="1">
    <source>
        <dbReference type="SAM" id="SignalP"/>
    </source>
</evidence>
<dbReference type="RefSeq" id="WP_307244732.1">
    <property type="nucleotide sequence ID" value="NZ_JAUSUZ010000001.1"/>
</dbReference>
<feature type="signal peptide" evidence="1">
    <location>
        <begin position="1"/>
        <end position="31"/>
    </location>
</feature>
<evidence type="ECO:0000313" key="3">
    <source>
        <dbReference type="Proteomes" id="UP001240236"/>
    </source>
</evidence>
<accession>A0AAE3W444</accession>
<sequence>MRAHTVPPAVLIGLVTGAVATSAAAPAPAHAADPKPAFTVDKTFATWDGTLLKVEFRETGTKPWSAGLVSIRATGNVDVTCVGGGLSLSSQASAETEVVSEHRADGSGVRAGEQVIGLSVQPPVITGLDCRPTLTRTFTVTVQDLATGAVQTLAGPATSSDTGITP</sequence>
<keyword evidence="3" id="KW-1185">Reference proteome</keyword>
<dbReference type="AlphaFoldDB" id="A0AAE3W444"/>
<comment type="caution">
    <text evidence="2">The sequence shown here is derived from an EMBL/GenBank/DDBJ whole genome shotgun (WGS) entry which is preliminary data.</text>
</comment>
<keyword evidence="1" id="KW-0732">Signal</keyword>
<reference evidence="2 3" key="1">
    <citation type="submission" date="2023-07" db="EMBL/GenBank/DDBJ databases">
        <title>Sequencing the genomes of 1000 actinobacteria strains.</title>
        <authorList>
            <person name="Klenk H.-P."/>
        </authorList>
    </citation>
    <scope>NUCLEOTIDE SEQUENCE [LARGE SCALE GENOMIC DNA]</scope>
    <source>
        <strain evidence="2 3">DSM 44709</strain>
    </source>
</reference>
<dbReference type="EMBL" id="JAUSUZ010000001">
    <property type="protein sequence ID" value="MDQ0369473.1"/>
    <property type="molecule type" value="Genomic_DNA"/>
</dbReference>
<organism evidence="2 3">
    <name type="scientific">Catenuloplanes indicus</name>
    <dbReference type="NCBI Taxonomy" id="137267"/>
    <lineage>
        <taxon>Bacteria</taxon>
        <taxon>Bacillati</taxon>
        <taxon>Actinomycetota</taxon>
        <taxon>Actinomycetes</taxon>
        <taxon>Micromonosporales</taxon>
        <taxon>Micromonosporaceae</taxon>
        <taxon>Catenuloplanes</taxon>
    </lineage>
</organism>
<dbReference type="Proteomes" id="UP001240236">
    <property type="component" value="Unassembled WGS sequence"/>
</dbReference>
<proteinExistence type="predicted"/>
<feature type="chain" id="PRO_5042015006" evidence="1">
    <location>
        <begin position="32"/>
        <end position="166"/>
    </location>
</feature>
<gene>
    <name evidence="2" type="ORF">J2S42_006142</name>
</gene>
<name>A0AAE3W444_9ACTN</name>